<dbReference type="Proteomes" id="UP000236655">
    <property type="component" value="Chromosome"/>
</dbReference>
<evidence type="ECO:0000313" key="2">
    <source>
        <dbReference type="EMBL" id="AUR52356.1"/>
    </source>
</evidence>
<keyword evidence="1" id="KW-0175">Coiled coil</keyword>
<evidence type="ECO:0000313" key="3">
    <source>
        <dbReference type="Proteomes" id="UP000236655"/>
    </source>
</evidence>
<keyword evidence="3" id="KW-1185">Reference proteome</keyword>
<accession>A0A2I7N7B3</accession>
<dbReference type="AlphaFoldDB" id="A0A2I7N7B3"/>
<organism evidence="2 3">
    <name type="scientific">Aquella oligotrophica</name>
    <dbReference type="NCBI Taxonomy" id="2067065"/>
    <lineage>
        <taxon>Bacteria</taxon>
        <taxon>Pseudomonadati</taxon>
        <taxon>Pseudomonadota</taxon>
        <taxon>Betaproteobacteria</taxon>
        <taxon>Neisseriales</taxon>
        <taxon>Neisseriaceae</taxon>
        <taxon>Aquella</taxon>
    </lineage>
</organism>
<dbReference type="RefSeq" id="WP_102951649.1">
    <property type="nucleotide sequence ID" value="NZ_CP024847.1"/>
</dbReference>
<evidence type="ECO:0000256" key="1">
    <source>
        <dbReference type="SAM" id="Coils"/>
    </source>
</evidence>
<proteinExistence type="predicted"/>
<protein>
    <submittedName>
        <fullName evidence="2">Uncharacterized protein</fullName>
    </submittedName>
</protein>
<dbReference type="KEGG" id="nba:CUN60_08625"/>
<name>A0A2I7N7B3_9NEIS</name>
<dbReference type="EMBL" id="CP024847">
    <property type="protein sequence ID" value="AUR52356.1"/>
    <property type="molecule type" value="Genomic_DNA"/>
</dbReference>
<reference evidence="3" key="1">
    <citation type="submission" date="2017-11" db="EMBL/GenBank/DDBJ databases">
        <authorList>
            <person name="Chan K.G."/>
            <person name="Lee L.S."/>
        </authorList>
    </citation>
    <scope>NUCLEOTIDE SEQUENCE [LARGE SCALE GENOMIC DNA]</scope>
    <source>
        <strain evidence="3">DSM 100970</strain>
    </source>
</reference>
<gene>
    <name evidence="2" type="ORF">CUN60_08625</name>
</gene>
<sequence length="311" mass="36834">MRKFLIANIYPNDFLITKDEQFIEDLKFGKHEVGNDNQYIHKEFTPHEFINDEESEIYYIDLTNEESLLKLFDFSKSVNSYTQVRELQIDNINYVRLHTEKYIFFQKITKRNIIRKSFISEVISLKSETKTGKVDRDADFTLSSKGQKILSFADVYDFVFELKTKRVYFKKLEKVTNIFIGFSKFFRDAVDEDVAVLKKYRLIDFDYKFDQGTKDFDILCGTRNVGSIGKLNLKNIVIFSDNIEKFNKINIKKFQKILEEFELDLKILDAKVQIMSNKDLTSFFKVLFSRFHINLLTDEKMENKGARLIGK</sequence>
<feature type="coiled-coil region" evidence="1">
    <location>
        <begin position="251"/>
        <end position="278"/>
    </location>
</feature>